<name>A0A9J5YLZ3_SOLCO</name>
<feature type="compositionally biased region" description="Basic and acidic residues" evidence="1">
    <location>
        <begin position="29"/>
        <end position="43"/>
    </location>
</feature>
<feature type="compositionally biased region" description="Basic residues" evidence="1">
    <location>
        <begin position="79"/>
        <end position="105"/>
    </location>
</feature>
<dbReference type="AlphaFoldDB" id="A0A9J5YLZ3"/>
<feature type="region of interest" description="Disordered" evidence="1">
    <location>
        <begin position="79"/>
        <end position="106"/>
    </location>
</feature>
<organism evidence="2 3">
    <name type="scientific">Solanum commersonii</name>
    <name type="common">Commerson's wild potato</name>
    <name type="synonym">Commerson's nightshade</name>
    <dbReference type="NCBI Taxonomy" id="4109"/>
    <lineage>
        <taxon>Eukaryota</taxon>
        <taxon>Viridiplantae</taxon>
        <taxon>Streptophyta</taxon>
        <taxon>Embryophyta</taxon>
        <taxon>Tracheophyta</taxon>
        <taxon>Spermatophyta</taxon>
        <taxon>Magnoliopsida</taxon>
        <taxon>eudicotyledons</taxon>
        <taxon>Gunneridae</taxon>
        <taxon>Pentapetalae</taxon>
        <taxon>asterids</taxon>
        <taxon>lamiids</taxon>
        <taxon>Solanales</taxon>
        <taxon>Solanaceae</taxon>
        <taxon>Solanoideae</taxon>
        <taxon>Solaneae</taxon>
        <taxon>Solanum</taxon>
    </lineage>
</organism>
<proteinExistence type="predicted"/>
<gene>
    <name evidence="2" type="ORF">H5410_033149</name>
</gene>
<dbReference type="Proteomes" id="UP000824120">
    <property type="component" value="Chromosome 6"/>
</dbReference>
<accession>A0A9J5YLZ3</accession>
<sequence length="128" mass="14904">MYCLVLVENHEAATDILGMICQNENNRLQRENKKEEKGKETKMIKSLTPKTPRFKVQSSNFPASFYLKKELQMIPHFQTKRRKDIRSKRSKLKRGLHKKNKHFSKTTKITILAKSSSQGNTTKKGPFP</sequence>
<comment type="caution">
    <text evidence="2">The sequence shown here is derived from an EMBL/GenBank/DDBJ whole genome shotgun (WGS) entry which is preliminary data.</text>
</comment>
<dbReference type="EMBL" id="JACXVP010000006">
    <property type="protein sequence ID" value="KAG5601779.1"/>
    <property type="molecule type" value="Genomic_DNA"/>
</dbReference>
<feature type="region of interest" description="Disordered" evidence="1">
    <location>
        <begin position="29"/>
        <end position="55"/>
    </location>
</feature>
<evidence type="ECO:0000313" key="2">
    <source>
        <dbReference type="EMBL" id="KAG5601779.1"/>
    </source>
</evidence>
<protein>
    <submittedName>
        <fullName evidence="2">Uncharacterized protein</fullName>
    </submittedName>
</protein>
<reference evidence="2 3" key="1">
    <citation type="submission" date="2020-09" db="EMBL/GenBank/DDBJ databases">
        <title>De no assembly of potato wild relative species, Solanum commersonii.</title>
        <authorList>
            <person name="Cho K."/>
        </authorList>
    </citation>
    <scope>NUCLEOTIDE SEQUENCE [LARGE SCALE GENOMIC DNA]</scope>
    <source>
        <strain evidence="2">LZ3.2</strain>
        <tissue evidence="2">Leaf</tissue>
    </source>
</reference>
<evidence type="ECO:0000313" key="3">
    <source>
        <dbReference type="Proteomes" id="UP000824120"/>
    </source>
</evidence>
<keyword evidence="3" id="KW-1185">Reference proteome</keyword>
<evidence type="ECO:0000256" key="1">
    <source>
        <dbReference type="SAM" id="MobiDB-lite"/>
    </source>
</evidence>